<reference evidence="1" key="1">
    <citation type="journal article" date="2019" name="bioRxiv">
        <title>The Genome of the Zebra Mussel, Dreissena polymorpha: A Resource for Invasive Species Research.</title>
        <authorList>
            <person name="McCartney M.A."/>
            <person name="Auch B."/>
            <person name="Kono T."/>
            <person name="Mallez S."/>
            <person name="Zhang Y."/>
            <person name="Obille A."/>
            <person name="Becker A."/>
            <person name="Abrahante J.E."/>
            <person name="Garbe J."/>
            <person name="Badalamenti J.P."/>
            <person name="Herman A."/>
            <person name="Mangelson H."/>
            <person name="Liachko I."/>
            <person name="Sullivan S."/>
            <person name="Sone E.D."/>
            <person name="Koren S."/>
            <person name="Silverstein K.A.T."/>
            <person name="Beckman K.B."/>
            <person name="Gohl D.M."/>
        </authorList>
    </citation>
    <scope>NUCLEOTIDE SEQUENCE</scope>
    <source>
        <strain evidence="1">Duluth1</strain>
        <tissue evidence="1">Whole animal</tissue>
    </source>
</reference>
<proteinExistence type="predicted"/>
<name>A0A9D4IKH9_DREPO</name>
<dbReference type="Proteomes" id="UP000828390">
    <property type="component" value="Unassembled WGS sequence"/>
</dbReference>
<protein>
    <submittedName>
        <fullName evidence="1">Uncharacterized protein</fullName>
    </submittedName>
</protein>
<dbReference type="EMBL" id="JAIWYP010000009">
    <property type="protein sequence ID" value="KAH3776344.1"/>
    <property type="molecule type" value="Genomic_DNA"/>
</dbReference>
<dbReference type="AlphaFoldDB" id="A0A9D4IKH9"/>
<keyword evidence="2" id="KW-1185">Reference proteome</keyword>
<reference evidence="1" key="2">
    <citation type="submission" date="2020-11" db="EMBL/GenBank/DDBJ databases">
        <authorList>
            <person name="McCartney M.A."/>
            <person name="Auch B."/>
            <person name="Kono T."/>
            <person name="Mallez S."/>
            <person name="Becker A."/>
            <person name="Gohl D.M."/>
            <person name="Silverstein K.A.T."/>
            <person name="Koren S."/>
            <person name="Bechman K.B."/>
            <person name="Herman A."/>
            <person name="Abrahante J.E."/>
            <person name="Garbe J."/>
        </authorList>
    </citation>
    <scope>NUCLEOTIDE SEQUENCE</scope>
    <source>
        <strain evidence="1">Duluth1</strain>
        <tissue evidence="1">Whole animal</tissue>
    </source>
</reference>
<accession>A0A9D4IKH9</accession>
<gene>
    <name evidence="1" type="ORF">DPMN_177766</name>
</gene>
<evidence type="ECO:0000313" key="1">
    <source>
        <dbReference type="EMBL" id="KAH3776344.1"/>
    </source>
</evidence>
<evidence type="ECO:0000313" key="2">
    <source>
        <dbReference type="Proteomes" id="UP000828390"/>
    </source>
</evidence>
<organism evidence="1 2">
    <name type="scientific">Dreissena polymorpha</name>
    <name type="common">Zebra mussel</name>
    <name type="synonym">Mytilus polymorpha</name>
    <dbReference type="NCBI Taxonomy" id="45954"/>
    <lineage>
        <taxon>Eukaryota</taxon>
        <taxon>Metazoa</taxon>
        <taxon>Spiralia</taxon>
        <taxon>Lophotrochozoa</taxon>
        <taxon>Mollusca</taxon>
        <taxon>Bivalvia</taxon>
        <taxon>Autobranchia</taxon>
        <taxon>Heteroconchia</taxon>
        <taxon>Euheterodonta</taxon>
        <taxon>Imparidentia</taxon>
        <taxon>Neoheterodontei</taxon>
        <taxon>Myida</taxon>
        <taxon>Dreissenoidea</taxon>
        <taxon>Dreissenidae</taxon>
        <taxon>Dreissena</taxon>
    </lineage>
</organism>
<comment type="caution">
    <text evidence="1">The sequence shown here is derived from an EMBL/GenBank/DDBJ whole genome shotgun (WGS) entry which is preliminary data.</text>
</comment>
<sequence>MMRFRRTPPRFQLDTWNVHTATVRGEARTNNLCVAWNNAFQVLVGHQHPSLWTVVGCFMKDAAMVETEVLRVRNGEPSTKSKKKSTERYQRRLKTLCVQVESGENTVRDFFNVVGGLVRLK</sequence>